<dbReference type="Gene3D" id="3.40.50.450">
    <property type="match status" value="1"/>
</dbReference>
<keyword evidence="2" id="KW-1185">Reference proteome</keyword>
<protein>
    <submittedName>
        <fullName evidence="1">Uncharacterized protein</fullName>
    </submittedName>
</protein>
<dbReference type="EMBL" id="CTRP01000009">
    <property type="protein sequence ID" value="CQR72136.1"/>
    <property type="molecule type" value="Genomic_DNA"/>
</dbReference>
<evidence type="ECO:0000313" key="2">
    <source>
        <dbReference type="Proteomes" id="UP000049855"/>
    </source>
</evidence>
<dbReference type="Proteomes" id="UP000049855">
    <property type="component" value="Unassembled WGS sequence"/>
</dbReference>
<proteinExistence type="predicted"/>
<sequence length="281" mass="32246">MSNKPIFAFVLMPFADSFNDTYQLGIKAAAAKVGVEAQRLDEQIFNEGMLERIYRQIDMADIIIANMSGKNPNVFYEVGYAHAKEKICILLTDNASDIPFDLKQRRHIVYSTLTQLQEELIKTLEWAKTEVENIRKSQIQLIAQESGTLVTDDYRATGSVEFKVSMHNNSNRSSPDIESIYMYSGNDWRFTQDGNECPKTTSDFPPYKFCYFIKSPVSKIPPGSWAQFKVIGTRKLAEKWCGDEIKTRYDVSGHYVIRFMTNKGVFNYKNDLNLILEAMPF</sequence>
<evidence type="ECO:0000313" key="1">
    <source>
        <dbReference type="EMBL" id="CQR72136.1"/>
    </source>
</evidence>
<dbReference type="SUPFAM" id="SSF52309">
    <property type="entry name" value="N-(deoxy)ribosyltransferase-like"/>
    <property type="match status" value="1"/>
</dbReference>
<organism evidence="1 2">
    <name type="scientific">Sporomusa ovata</name>
    <dbReference type="NCBI Taxonomy" id="2378"/>
    <lineage>
        <taxon>Bacteria</taxon>
        <taxon>Bacillati</taxon>
        <taxon>Bacillota</taxon>
        <taxon>Negativicutes</taxon>
        <taxon>Selenomonadales</taxon>
        <taxon>Sporomusaceae</taxon>
        <taxon>Sporomusa</taxon>
    </lineage>
</organism>
<reference evidence="2" key="1">
    <citation type="submission" date="2015-03" db="EMBL/GenBank/DDBJ databases">
        <authorList>
            <person name="Nijsse Bart"/>
        </authorList>
    </citation>
    <scope>NUCLEOTIDE SEQUENCE [LARGE SCALE GENOMIC DNA]</scope>
</reference>
<dbReference type="RefSeq" id="WP_021166779.1">
    <property type="nucleotide sequence ID" value="NZ_CTRP01000009.1"/>
</dbReference>
<gene>
    <name evidence="1" type="ORF">SpAn4DRAFT_5025</name>
</gene>
<name>A0A0U1KXN7_9FIRM</name>
<accession>A0A0U1KXN7</accession>
<dbReference type="AlphaFoldDB" id="A0A0U1KXN7"/>